<dbReference type="RefSeq" id="WP_129875848.1">
    <property type="nucleotide sequence ID" value="NZ_SEWG01000002.1"/>
</dbReference>
<dbReference type="Pfam" id="PF04773">
    <property type="entry name" value="FecR"/>
    <property type="match status" value="1"/>
</dbReference>
<comment type="caution">
    <text evidence="4">The sequence shown here is derived from an EMBL/GenBank/DDBJ whole genome shotgun (WGS) entry which is preliminary data.</text>
</comment>
<evidence type="ECO:0000259" key="3">
    <source>
        <dbReference type="Pfam" id="PF16344"/>
    </source>
</evidence>
<gene>
    <name evidence="4" type="ORF">EWM62_06530</name>
</gene>
<dbReference type="InterPro" id="IPR032508">
    <property type="entry name" value="FecR_C"/>
</dbReference>
<dbReference type="AlphaFoldDB" id="A0A4Q5LQ72"/>
<evidence type="ECO:0000313" key="4">
    <source>
        <dbReference type="EMBL" id="RYU91591.1"/>
    </source>
</evidence>
<reference evidence="4 5" key="1">
    <citation type="submission" date="2019-02" db="EMBL/GenBank/DDBJ databases">
        <title>Bacterial novel species Mucilaginibacter sp. 17JY9-4 isolated from soil.</title>
        <authorList>
            <person name="Jung H.-Y."/>
        </authorList>
    </citation>
    <scope>NUCLEOTIDE SEQUENCE [LARGE SCALE GENOMIC DNA]</scope>
    <source>
        <strain evidence="4 5">17JY9-4</strain>
    </source>
</reference>
<accession>A0A4Q5LQ72</accession>
<feature type="transmembrane region" description="Helical" evidence="1">
    <location>
        <begin position="87"/>
        <end position="107"/>
    </location>
</feature>
<keyword evidence="1" id="KW-0472">Membrane</keyword>
<dbReference type="OrthoDB" id="1099963at2"/>
<name>A0A4Q5LQ72_9SPHI</name>
<proteinExistence type="predicted"/>
<dbReference type="InterPro" id="IPR012373">
    <property type="entry name" value="Ferrdict_sens_TM"/>
</dbReference>
<dbReference type="EMBL" id="SEWG01000002">
    <property type="protein sequence ID" value="RYU91591.1"/>
    <property type="molecule type" value="Genomic_DNA"/>
</dbReference>
<evidence type="ECO:0000313" key="5">
    <source>
        <dbReference type="Proteomes" id="UP000293331"/>
    </source>
</evidence>
<dbReference type="Proteomes" id="UP000293331">
    <property type="component" value="Unassembled WGS sequence"/>
</dbReference>
<evidence type="ECO:0000256" key="1">
    <source>
        <dbReference type="SAM" id="Phobius"/>
    </source>
</evidence>
<keyword evidence="1" id="KW-0812">Transmembrane</keyword>
<protein>
    <submittedName>
        <fullName evidence="4">FecR family protein</fullName>
    </submittedName>
</protein>
<dbReference type="PANTHER" id="PTHR30273">
    <property type="entry name" value="PERIPLASMIC SIGNAL SENSOR AND SIGMA FACTOR ACTIVATOR FECR-RELATED"/>
    <property type="match status" value="1"/>
</dbReference>
<dbReference type="FunFam" id="2.60.120.1440:FF:000001">
    <property type="entry name" value="Putative anti-sigma factor"/>
    <property type="match status" value="1"/>
</dbReference>
<sequence>MTTSRLRLRYLFDRYYSKTATPQERDELFAAINAGASDEELSLLIRQAWDDLKPDTRLFSTDKTSAILKNILGADENGKPVKKRGNIILWTKIATAAIVLFFVGIGFHKLMRQQNTVQHITKTKPILHDAQPGGNKAVLTLANGKTIILDNAQNGTLAKLGGTSIKKTANGQLIYDVSALADANTVPSINTITTPRGGQYQVVLPDGTKVWLNSASSLSFPTRFTGTTRQVEITGEAYFEVTKNAAMPFRVKTNKAQIEVLGTHFNVMAYDDESTMKTTLLEGAVNITAGTFSARLRPGQQAQIKASGQSKVVDDIDVDDETAWKNGIFQFREVHIDAILRQAARWYDVDVTYSGKIPDKVFTGRLSRNVKASVLLDILKYTGINLKIEGKKIIVL</sequence>
<dbReference type="InterPro" id="IPR006860">
    <property type="entry name" value="FecR"/>
</dbReference>
<dbReference type="PANTHER" id="PTHR30273:SF2">
    <property type="entry name" value="PROTEIN FECR"/>
    <property type="match status" value="1"/>
</dbReference>
<dbReference type="GO" id="GO:0016989">
    <property type="term" value="F:sigma factor antagonist activity"/>
    <property type="evidence" value="ECO:0007669"/>
    <property type="project" value="TreeGrafter"/>
</dbReference>
<dbReference type="Gene3D" id="3.55.50.30">
    <property type="match status" value="1"/>
</dbReference>
<feature type="domain" description="Protein FecR C-terminal" evidence="3">
    <location>
        <begin position="329"/>
        <end position="395"/>
    </location>
</feature>
<feature type="domain" description="FecR protein" evidence="2">
    <location>
        <begin position="191"/>
        <end position="286"/>
    </location>
</feature>
<organism evidence="4 5">
    <name type="scientific">Mucilaginibacter terrigena</name>
    <dbReference type="NCBI Taxonomy" id="2492395"/>
    <lineage>
        <taxon>Bacteria</taxon>
        <taxon>Pseudomonadati</taxon>
        <taxon>Bacteroidota</taxon>
        <taxon>Sphingobacteriia</taxon>
        <taxon>Sphingobacteriales</taxon>
        <taxon>Sphingobacteriaceae</taxon>
        <taxon>Mucilaginibacter</taxon>
    </lineage>
</organism>
<dbReference type="Gene3D" id="2.60.120.1440">
    <property type="match status" value="1"/>
</dbReference>
<keyword evidence="1" id="KW-1133">Transmembrane helix</keyword>
<dbReference type="Pfam" id="PF16344">
    <property type="entry name" value="FecR_C"/>
    <property type="match status" value="1"/>
</dbReference>
<evidence type="ECO:0000259" key="2">
    <source>
        <dbReference type="Pfam" id="PF04773"/>
    </source>
</evidence>
<keyword evidence="5" id="KW-1185">Reference proteome</keyword>